<organism evidence="8">
    <name type="scientific">Haemonchus placei</name>
    <name type="common">Barber's pole worm</name>
    <dbReference type="NCBI Taxonomy" id="6290"/>
    <lineage>
        <taxon>Eukaryota</taxon>
        <taxon>Metazoa</taxon>
        <taxon>Ecdysozoa</taxon>
        <taxon>Nematoda</taxon>
        <taxon>Chromadorea</taxon>
        <taxon>Rhabditida</taxon>
        <taxon>Rhabditina</taxon>
        <taxon>Rhabditomorpha</taxon>
        <taxon>Strongyloidea</taxon>
        <taxon>Trichostrongylidae</taxon>
        <taxon>Haemonchus</taxon>
    </lineage>
</organism>
<comment type="similarity">
    <text evidence="2">Belongs to the G-protein coupled receptor 3 family.</text>
</comment>
<evidence type="ECO:0000256" key="1">
    <source>
        <dbReference type="ARBA" id="ARBA00004651"/>
    </source>
</evidence>
<dbReference type="AlphaFoldDB" id="A0A0N4VUY8"/>
<dbReference type="PANTHER" id="PTHR32546">
    <property type="entry name" value="G-PROTEIN COUPLED RECEPTOR 158-RELATED"/>
    <property type="match status" value="1"/>
</dbReference>
<evidence type="ECO:0000256" key="5">
    <source>
        <dbReference type="ARBA" id="ARBA00023170"/>
    </source>
</evidence>
<dbReference type="GO" id="GO:0004930">
    <property type="term" value="F:G protein-coupled receptor activity"/>
    <property type="evidence" value="ECO:0007669"/>
    <property type="project" value="UniProtKB-KW"/>
</dbReference>
<reference evidence="8" key="1">
    <citation type="submission" date="2017-02" db="UniProtKB">
        <authorList>
            <consortium name="WormBaseParasite"/>
        </authorList>
    </citation>
    <scope>IDENTIFICATION</scope>
</reference>
<evidence type="ECO:0000256" key="6">
    <source>
        <dbReference type="ARBA" id="ARBA00023180"/>
    </source>
</evidence>
<comment type="subcellular location">
    <subcellularLocation>
        <location evidence="1">Cell membrane</location>
        <topology evidence="1">Multi-pass membrane protein</topology>
    </subcellularLocation>
</comment>
<evidence type="ECO:0000313" key="8">
    <source>
        <dbReference type="WBParaSite" id="HPLM_0000110501-mRNA-1"/>
    </source>
</evidence>
<keyword evidence="5" id="KW-0675">Receptor</keyword>
<evidence type="ECO:0000256" key="4">
    <source>
        <dbReference type="ARBA" id="ARBA00023040"/>
    </source>
</evidence>
<dbReference type="PANTHER" id="PTHR32546:SF26">
    <property type="entry name" value="SMOG, ISOFORM D"/>
    <property type="match status" value="1"/>
</dbReference>
<name>A0A0N4VUY8_HAEPC</name>
<sequence>LTRIFPSQLIGWENNNEFIEIWQNQILFAMALKRQTLLSRSMVVSLKICFQITSESTRRAMTLGGHSGRAHPSLAKLRDNILNGTIDFAEVPIADMNPEDIRAELKRVYTQLRMYKLKNLYQDNPHISKKRGGKKWSDKTGKVMHLMDSGNRTRIV</sequence>
<proteinExistence type="inferred from homology"/>
<evidence type="ECO:0000256" key="2">
    <source>
        <dbReference type="ARBA" id="ARBA00007242"/>
    </source>
</evidence>
<dbReference type="GO" id="GO:0005886">
    <property type="term" value="C:plasma membrane"/>
    <property type="evidence" value="ECO:0007669"/>
    <property type="project" value="UniProtKB-SubCell"/>
</dbReference>
<keyword evidence="6" id="KW-0325">Glycoprotein</keyword>
<keyword evidence="4" id="KW-0297">G-protein coupled receptor</keyword>
<keyword evidence="7" id="KW-0807">Transducer</keyword>
<keyword evidence="3" id="KW-0472">Membrane</keyword>
<dbReference type="InterPro" id="IPR043458">
    <property type="entry name" value="GPR158/179"/>
</dbReference>
<keyword evidence="3" id="KW-1003">Cell membrane</keyword>
<accession>A0A0N4VUY8</accession>
<protein>
    <submittedName>
        <fullName evidence="8">39S ribosomal protein L28, mitochondrial</fullName>
    </submittedName>
</protein>
<evidence type="ECO:0000256" key="7">
    <source>
        <dbReference type="ARBA" id="ARBA00023224"/>
    </source>
</evidence>
<evidence type="ECO:0000256" key="3">
    <source>
        <dbReference type="ARBA" id="ARBA00022475"/>
    </source>
</evidence>
<dbReference type="WBParaSite" id="HPLM_0000110501-mRNA-1">
    <property type="protein sequence ID" value="HPLM_0000110501-mRNA-1"/>
    <property type="gene ID" value="HPLM_0000110501"/>
</dbReference>